<keyword evidence="5" id="KW-1185">Reference proteome</keyword>
<evidence type="ECO:0000313" key="5">
    <source>
        <dbReference type="Proteomes" id="UP001597425"/>
    </source>
</evidence>
<name>A0ABW5E9U1_9GAMM</name>
<evidence type="ECO:0000259" key="3">
    <source>
        <dbReference type="PROSITE" id="PS50106"/>
    </source>
</evidence>
<dbReference type="Pfam" id="PF13180">
    <property type="entry name" value="PDZ_2"/>
    <property type="match status" value="1"/>
</dbReference>
<feature type="coiled-coil region" evidence="1">
    <location>
        <begin position="48"/>
        <end position="78"/>
    </location>
</feature>
<evidence type="ECO:0000256" key="2">
    <source>
        <dbReference type="SAM" id="MobiDB-lite"/>
    </source>
</evidence>
<proteinExistence type="predicted"/>
<dbReference type="PROSITE" id="PS50106">
    <property type="entry name" value="PDZ"/>
    <property type="match status" value="1"/>
</dbReference>
<organism evidence="4 5">
    <name type="scientific">Microbulbifer halophilus</name>
    <dbReference type="NCBI Taxonomy" id="453963"/>
    <lineage>
        <taxon>Bacteria</taxon>
        <taxon>Pseudomonadati</taxon>
        <taxon>Pseudomonadota</taxon>
        <taxon>Gammaproteobacteria</taxon>
        <taxon>Cellvibrionales</taxon>
        <taxon>Microbulbiferaceae</taxon>
        <taxon>Microbulbifer</taxon>
    </lineage>
</organism>
<protein>
    <submittedName>
        <fullName evidence="4">PDZ domain-containing protein</fullName>
    </submittedName>
</protein>
<dbReference type="EMBL" id="JBHUJD010000008">
    <property type="protein sequence ID" value="MFD2310351.1"/>
    <property type="molecule type" value="Genomic_DNA"/>
</dbReference>
<evidence type="ECO:0000256" key="1">
    <source>
        <dbReference type="SAM" id="Coils"/>
    </source>
</evidence>
<evidence type="ECO:0000313" key="4">
    <source>
        <dbReference type="EMBL" id="MFD2310351.1"/>
    </source>
</evidence>
<dbReference type="InterPro" id="IPR001478">
    <property type="entry name" value="PDZ"/>
</dbReference>
<comment type="caution">
    <text evidence="4">The sequence shown here is derived from an EMBL/GenBank/DDBJ whole genome shotgun (WGS) entry which is preliminary data.</text>
</comment>
<dbReference type="SMART" id="SM00228">
    <property type="entry name" value="PDZ"/>
    <property type="match status" value="1"/>
</dbReference>
<accession>A0ABW5E9U1</accession>
<gene>
    <name evidence="4" type="ORF">ACFSKX_07940</name>
</gene>
<feature type="region of interest" description="Disordered" evidence="2">
    <location>
        <begin position="87"/>
        <end position="117"/>
    </location>
</feature>
<dbReference type="Proteomes" id="UP001597425">
    <property type="component" value="Unassembled WGS sequence"/>
</dbReference>
<sequence>MKSGKPALITAVTLLLIAVTYIAYGALNRSATADGEQPGAASLFGGNETSLEKRVQSLEKSLRDANRMQSQLLELVEDLGKKLEQVAPADASVEDRTAAIRQSQHRETHSGDEQLSRGERYRKYRRMQLQRLIDAGLNPDRAEYILERQERFQYEHMQITHEYRHLKDKSSPEAQKLKEKLSNYSHPRKMFEHELNEQEFERYLEVNGGQPEMQIDRVLDNTPARNAGLQPGDKIISYNGERIFHSGDLRSQIYKVAPGETVEVEVQRAGSSAKEVIYVPSGPLGIQG</sequence>
<dbReference type="InterPro" id="IPR036034">
    <property type="entry name" value="PDZ_sf"/>
</dbReference>
<dbReference type="SUPFAM" id="SSF50156">
    <property type="entry name" value="PDZ domain-like"/>
    <property type="match status" value="1"/>
</dbReference>
<dbReference type="Gene3D" id="2.30.42.10">
    <property type="match status" value="1"/>
</dbReference>
<dbReference type="RefSeq" id="WP_265722540.1">
    <property type="nucleotide sequence ID" value="NZ_JAPIVK010000024.1"/>
</dbReference>
<feature type="compositionally biased region" description="Basic and acidic residues" evidence="2">
    <location>
        <begin position="93"/>
        <end position="117"/>
    </location>
</feature>
<keyword evidence="1" id="KW-0175">Coiled coil</keyword>
<reference evidence="5" key="1">
    <citation type="journal article" date="2019" name="Int. J. Syst. Evol. Microbiol.">
        <title>The Global Catalogue of Microorganisms (GCM) 10K type strain sequencing project: providing services to taxonomists for standard genome sequencing and annotation.</title>
        <authorList>
            <consortium name="The Broad Institute Genomics Platform"/>
            <consortium name="The Broad Institute Genome Sequencing Center for Infectious Disease"/>
            <person name="Wu L."/>
            <person name="Ma J."/>
        </authorList>
    </citation>
    <scope>NUCLEOTIDE SEQUENCE [LARGE SCALE GENOMIC DNA]</scope>
    <source>
        <strain evidence="5">KCTC 12848</strain>
    </source>
</reference>
<feature type="domain" description="PDZ" evidence="3">
    <location>
        <begin position="204"/>
        <end position="243"/>
    </location>
</feature>